<dbReference type="RefSeq" id="WP_118968193.1">
    <property type="nucleotide sequence ID" value="NZ_QHCT01000002.1"/>
</dbReference>
<evidence type="ECO:0008006" key="3">
    <source>
        <dbReference type="Google" id="ProtNLM"/>
    </source>
</evidence>
<protein>
    <recommendedName>
        <fullName evidence="3">Lipoprotein</fullName>
    </recommendedName>
</protein>
<organism evidence="1 2">
    <name type="scientific">Leptospira stimsonii</name>
    <dbReference type="NCBI Taxonomy" id="2202203"/>
    <lineage>
        <taxon>Bacteria</taxon>
        <taxon>Pseudomonadati</taxon>
        <taxon>Spirochaetota</taxon>
        <taxon>Spirochaetia</taxon>
        <taxon>Leptospirales</taxon>
        <taxon>Leptospiraceae</taxon>
        <taxon>Leptospira</taxon>
    </lineage>
</organism>
<evidence type="ECO:0000313" key="2">
    <source>
        <dbReference type="Proteomes" id="UP000265798"/>
    </source>
</evidence>
<sequence>MNKNKNRLLFVWISVIISISCLVQRQNADESRWARENVELFPFLSDSEVDSIVGDRTIRLFDISHGNQIVFFSLDGRTFLWYPGQTTVMHGYWKVIKNRLLCLYYTDQILPSTTEPNDDWDCIPLHLYKSNIRESATGNRYDLTWNGKSPLILLRYPETNFDLIQKEVSKKSLTIE</sequence>
<gene>
    <name evidence="1" type="ORF">DLM75_08990</name>
</gene>
<evidence type="ECO:0000313" key="1">
    <source>
        <dbReference type="EMBL" id="RHX90540.1"/>
    </source>
</evidence>
<dbReference type="EMBL" id="QHCT01000002">
    <property type="protein sequence ID" value="RHX90540.1"/>
    <property type="molecule type" value="Genomic_DNA"/>
</dbReference>
<comment type="caution">
    <text evidence="1">The sequence shown here is derived from an EMBL/GenBank/DDBJ whole genome shotgun (WGS) entry which is preliminary data.</text>
</comment>
<dbReference type="OrthoDB" id="7951041at2"/>
<name>A0A396ZBU3_9LEPT</name>
<reference evidence="2" key="1">
    <citation type="submission" date="2018-05" db="EMBL/GenBank/DDBJ databases">
        <title>Leptospira yasudae sp. nov. and Leptospira stimsonii sp. nov., two pathogenic species of the genus Leptospira isolated from environmental sources.</title>
        <authorList>
            <person name="Casanovas-Massana A."/>
            <person name="Hamond C."/>
            <person name="Santos L.A."/>
            <person name="Hacker K.P."/>
            <person name="Balassiano I."/>
            <person name="Medeiros M.A."/>
            <person name="Reis M.G."/>
            <person name="Ko A.I."/>
            <person name="Wunder E.A."/>
        </authorList>
    </citation>
    <scope>NUCLEOTIDE SEQUENCE [LARGE SCALE GENOMIC DNA]</scope>
    <source>
        <strain evidence="2">Yale</strain>
    </source>
</reference>
<proteinExistence type="predicted"/>
<dbReference type="Proteomes" id="UP000265798">
    <property type="component" value="Unassembled WGS sequence"/>
</dbReference>
<accession>A0A396ZBU3</accession>
<dbReference type="PROSITE" id="PS51257">
    <property type="entry name" value="PROKAR_LIPOPROTEIN"/>
    <property type="match status" value="1"/>
</dbReference>
<dbReference type="AlphaFoldDB" id="A0A396ZBU3"/>